<gene>
    <name evidence="2" type="ORF">ADEAN_000863000</name>
</gene>
<reference evidence="2 3" key="1">
    <citation type="submission" date="2020-08" db="EMBL/GenBank/DDBJ databases">
        <authorList>
            <person name="Newling K."/>
            <person name="Davey J."/>
            <person name="Forrester S."/>
        </authorList>
    </citation>
    <scope>NUCLEOTIDE SEQUENCE [LARGE SCALE GENOMIC DNA]</scope>
    <source>
        <strain evidence="3">Crithidia deanei Carvalho (ATCC PRA-265)</strain>
    </source>
</reference>
<feature type="region of interest" description="Disordered" evidence="1">
    <location>
        <begin position="56"/>
        <end position="125"/>
    </location>
</feature>
<evidence type="ECO:0000313" key="3">
    <source>
        <dbReference type="Proteomes" id="UP000515908"/>
    </source>
</evidence>
<dbReference type="OrthoDB" id="273161at2759"/>
<organism evidence="2 3">
    <name type="scientific">Angomonas deanei</name>
    <dbReference type="NCBI Taxonomy" id="59799"/>
    <lineage>
        <taxon>Eukaryota</taxon>
        <taxon>Discoba</taxon>
        <taxon>Euglenozoa</taxon>
        <taxon>Kinetoplastea</taxon>
        <taxon>Metakinetoplastina</taxon>
        <taxon>Trypanosomatida</taxon>
        <taxon>Trypanosomatidae</taxon>
        <taxon>Strigomonadinae</taxon>
        <taxon>Angomonas</taxon>
    </lineage>
</organism>
<evidence type="ECO:0000313" key="2">
    <source>
        <dbReference type="EMBL" id="CAD2221099.1"/>
    </source>
</evidence>
<evidence type="ECO:0000256" key="1">
    <source>
        <dbReference type="SAM" id="MobiDB-lite"/>
    </source>
</evidence>
<dbReference type="Proteomes" id="UP000515908">
    <property type="component" value="Chromosome 19"/>
</dbReference>
<keyword evidence="3" id="KW-1185">Reference proteome</keyword>
<feature type="compositionally biased region" description="Low complexity" evidence="1">
    <location>
        <begin position="58"/>
        <end position="91"/>
    </location>
</feature>
<accession>A0A7G2CP12</accession>
<dbReference type="VEuPathDB" id="TriTrypDB:ADEAN_000863000"/>
<proteinExistence type="predicted"/>
<dbReference type="AlphaFoldDB" id="A0A7G2CP12"/>
<name>A0A7G2CP12_9TRYP</name>
<dbReference type="EMBL" id="LR877163">
    <property type="protein sequence ID" value="CAD2221099.1"/>
    <property type="molecule type" value="Genomic_DNA"/>
</dbReference>
<feature type="compositionally biased region" description="Polar residues" evidence="1">
    <location>
        <begin position="92"/>
        <end position="108"/>
    </location>
</feature>
<protein>
    <submittedName>
        <fullName evidence="2">Uncharacterized protein</fullName>
    </submittedName>
</protein>
<sequence length="229" mass="25413">MQLEQDYLATRNTLQHCSRYVLLSVLTTLLDEYPMQLTVPIRMRLEQALMQRQGMVTSPNNNASNCSSNRKAPAFQANPAADGAAASWGNAPNGQTSNPISPYNNQSPNHRKPRHKNKEEDQELCSVHQSMRALKHLQKNPQTGLYECVHGFHCLVEGGSSPSKPAHQSYNNSASNHVAAFNSGPPDQLKGFSAVHVDSNADADRYDEGQDLKELQDLLQSVRDMDEDE</sequence>